<feature type="transmembrane region" description="Helical" evidence="1">
    <location>
        <begin position="175"/>
        <end position="199"/>
    </location>
</feature>
<proteinExistence type="predicted"/>
<name>A0A5C6QBQ6_9GAMM</name>
<sequence>MNEILHIFNLKNIEKTLWIFIILTVGAILSIHAYWDEASLNKSLNLAQIGESKFVFSTRFNNHYQISLGFNRVMNNGELVCTTTPTLACKEHLKNLNVGWQLSSSEGIIASGEVKNIVEASISRDRIGVTLDFFHSKSDLDLQLIILNKTASDELDKLVPIISVDISSVVVVNRAIYLFLMKLIGVFFIVIAVIISCLLRFKKVN</sequence>
<dbReference type="EMBL" id="VOLQ01000020">
    <property type="protein sequence ID" value="TWX66052.1"/>
    <property type="molecule type" value="Genomic_DNA"/>
</dbReference>
<keyword evidence="4" id="KW-1185">Reference proteome</keyword>
<keyword evidence="1" id="KW-0812">Transmembrane</keyword>
<dbReference type="AlphaFoldDB" id="A0A5C6QBQ6"/>
<reference evidence="3 5" key="1">
    <citation type="submission" date="2019-07" db="EMBL/GenBank/DDBJ databases">
        <title>Genomes of sea-ice associated Colwellia species.</title>
        <authorList>
            <person name="Bowman J.P."/>
        </authorList>
    </citation>
    <scope>NUCLEOTIDE SEQUENCE [LARGE SCALE GENOMIC DNA]</scope>
    <source>
        <strain evidence="2 4">ACAM 607</strain>
        <strain evidence="3 5">IC036</strain>
    </source>
</reference>
<accession>A0A5C6QBQ6</accession>
<keyword evidence="1" id="KW-1133">Transmembrane helix</keyword>
<evidence type="ECO:0000313" key="2">
    <source>
        <dbReference type="EMBL" id="TWX56809.1"/>
    </source>
</evidence>
<dbReference type="Proteomes" id="UP000321917">
    <property type="component" value="Unassembled WGS sequence"/>
</dbReference>
<comment type="caution">
    <text evidence="3">The sequence shown here is derived from an EMBL/GenBank/DDBJ whole genome shotgun (WGS) entry which is preliminary data.</text>
</comment>
<evidence type="ECO:0000313" key="4">
    <source>
        <dbReference type="Proteomes" id="UP000321525"/>
    </source>
</evidence>
<organism evidence="3 5">
    <name type="scientific">Colwellia hornerae</name>
    <dbReference type="NCBI Taxonomy" id="89402"/>
    <lineage>
        <taxon>Bacteria</taxon>
        <taxon>Pseudomonadati</taxon>
        <taxon>Pseudomonadota</taxon>
        <taxon>Gammaproteobacteria</taxon>
        <taxon>Alteromonadales</taxon>
        <taxon>Colwelliaceae</taxon>
        <taxon>Colwellia</taxon>
    </lineage>
</organism>
<dbReference type="Proteomes" id="UP000321525">
    <property type="component" value="Unassembled WGS sequence"/>
</dbReference>
<evidence type="ECO:0000313" key="5">
    <source>
        <dbReference type="Proteomes" id="UP000321917"/>
    </source>
</evidence>
<feature type="transmembrane region" description="Helical" evidence="1">
    <location>
        <begin position="16"/>
        <end position="35"/>
    </location>
</feature>
<protein>
    <submittedName>
        <fullName evidence="3">Uncharacterized protein</fullName>
    </submittedName>
</protein>
<evidence type="ECO:0000313" key="3">
    <source>
        <dbReference type="EMBL" id="TWX66052.1"/>
    </source>
</evidence>
<evidence type="ECO:0000256" key="1">
    <source>
        <dbReference type="SAM" id="Phobius"/>
    </source>
</evidence>
<dbReference type="RefSeq" id="WP_146800185.1">
    <property type="nucleotide sequence ID" value="NZ_VOLP01000020.1"/>
</dbReference>
<keyword evidence="1" id="KW-0472">Membrane</keyword>
<gene>
    <name evidence="2" type="ORF">ESZ26_14540</name>
    <name evidence="3" type="ORF">ESZ27_11460</name>
</gene>
<dbReference type="EMBL" id="VOLR01000021">
    <property type="protein sequence ID" value="TWX56809.1"/>
    <property type="molecule type" value="Genomic_DNA"/>
</dbReference>